<gene>
    <name evidence="2" type="ORF">E2C01_096515</name>
</gene>
<dbReference type="EMBL" id="VSRR010125372">
    <property type="protein sequence ID" value="MPD01005.1"/>
    <property type="molecule type" value="Genomic_DNA"/>
</dbReference>
<feature type="compositionally biased region" description="Low complexity" evidence="1">
    <location>
        <begin position="16"/>
        <end position="30"/>
    </location>
</feature>
<name>A0A5B7K8F5_PORTR</name>
<protein>
    <submittedName>
        <fullName evidence="2">Uncharacterized protein</fullName>
    </submittedName>
</protein>
<sequence length="105" mass="11437">MFTVSQWAAPLLAGSTSSLPASGSAPSPTLHPEALLEGSRSPSPVYSRRSSMLEEDTFTHGGVYIGSLQSHIRVSEAWTLYLIKQPSFLSLFLAEASCQLYDFNR</sequence>
<proteinExistence type="predicted"/>
<dbReference type="AlphaFoldDB" id="A0A5B7K8F5"/>
<feature type="region of interest" description="Disordered" evidence="1">
    <location>
        <begin position="16"/>
        <end position="48"/>
    </location>
</feature>
<dbReference type="Proteomes" id="UP000324222">
    <property type="component" value="Unassembled WGS sequence"/>
</dbReference>
<comment type="caution">
    <text evidence="2">The sequence shown here is derived from an EMBL/GenBank/DDBJ whole genome shotgun (WGS) entry which is preliminary data.</text>
</comment>
<evidence type="ECO:0000313" key="2">
    <source>
        <dbReference type="EMBL" id="MPD01005.1"/>
    </source>
</evidence>
<keyword evidence="3" id="KW-1185">Reference proteome</keyword>
<accession>A0A5B7K8F5</accession>
<feature type="compositionally biased region" description="Low complexity" evidence="1">
    <location>
        <begin position="39"/>
        <end position="48"/>
    </location>
</feature>
<organism evidence="2 3">
    <name type="scientific">Portunus trituberculatus</name>
    <name type="common">Swimming crab</name>
    <name type="synonym">Neptunus trituberculatus</name>
    <dbReference type="NCBI Taxonomy" id="210409"/>
    <lineage>
        <taxon>Eukaryota</taxon>
        <taxon>Metazoa</taxon>
        <taxon>Ecdysozoa</taxon>
        <taxon>Arthropoda</taxon>
        <taxon>Crustacea</taxon>
        <taxon>Multicrustacea</taxon>
        <taxon>Malacostraca</taxon>
        <taxon>Eumalacostraca</taxon>
        <taxon>Eucarida</taxon>
        <taxon>Decapoda</taxon>
        <taxon>Pleocyemata</taxon>
        <taxon>Brachyura</taxon>
        <taxon>Eubrachyura</taxon>
        <taxon>Portunoidea</taxon>
        <taxon>Portunidae</taxon>
        <taxon>Portuninae</taxon>
        <taxon>Portunus</taxon>
    </lineage>
</organism>
<reference evidence="2 3" key="1">
    <citation type="submission" date="2019-05" db="EMBL/GenBank/DDBJ databases">
        <title>Another draft genome of Portunus trituberculatus and its Hox gene families provides insights of decapod evolution.</title>
        <authorList>
            <person name="Jeong J.-H."/>
            <person name="Song I."/>
            <person name="Kim S."/>
            <person name="Choi T."/>
            <person name="Kim D."/>
            <person name="Ryu S."/>
            <person name="Kim W."/>
        </authorList>
    </citation>
    <scope>NUCLEOTIDE SEQUENCE [LARGE SCALE GENOMIC DNA]</scope>
    <source>
        <tissue evidence="2">Muscle</tissue>
    </source>
</reference>
<evidence type="ECO:0000256" key="1">
    <source>
        <dbReference type="SAM" id="MobiDB-lite"/>
    </source>
</evidence>
<evidence type="ECO:0000313" key="3">
    <source>
        <dbReference type="Proteomes" id="UP000324222"/>
    </source>
</evidence>